<keyword evidence="1" id="KW-0812">Transmembrane</keyword>
<keyword evidence="3" id="KW-1185">Reference proteome</keyword>
<dbReference type="OrthoDB" id="572911at2"/>
<reference evidence="2 3" key="2">
    <citation type="journal article" date="2009" name="PLoS ONE">
        <title>The photosynthetic apparatus and its regulation in the aerobic gammaproteobacterium Congregibacter litoralis gen. nov., sp. nov.</title>
        <authorList>
            <person name="Spring S."/>
            <person name="Lunsdorf H."/>
            <person name="Fuchs B.M."/>
            <person name="Tindall B.J."/>
        </authorList>
    </citation>
    <scope>NUCLEOTIDE SEQUENCE [LARGE SCALE GENOMIC DNA]</scope>
    <source>
        <strain evidence="2">KT71</strain>
    </source>
</reference>
<evidence type="ECO:0000313" key="2">
    <source>
        <dbReference type="EMBL" id="EAQ97625.2"/>
    </source>
</evidence>
<sequence length="109" mass="11826">MNRRIFSLIILVPFAILTGWSLMNGGISGILATHKTPGGLQVFVDLVIALILLLSFLVPHARARGRNPWIWVALTLVLGSFGPLLYLATVKSPKEPRCIDPHSASASLK</sequence>
<dbReference type="eggNOG" id="ENOG50333D9">
    <property type="taxonomic scope" value="Bacteria"/>
</dbReference>
<dbReference type="Proteomes" id="UP000019205">
    <property type="component" value="Chromosome"/>
</dbReference>
<dbReference type="RefSeq" id="WP_023659764.1">
    <property type="nucleotide sequence ID" value="NZ_CM002299.1"/>
</dbReference>
<keyword evidence="1" id="KW-1133">Transmembrane helix</keyword>
<name>A4A983_9GAMM</name>
<comment type="caution">
    <text evidence="2">The sequence shown here is derived from an EMBL/GenBank/DDBJ whole genome shotgun (WGS) entry which is preliminary data.</text>
</comment>
<proteinExistence type="predicted"/>
<evidence type="ECO:0008006" key="4">
    <source>
        <dbReference type="Google" id="ProtNLM"/>
    </source>
</evidence>
<feature type="transmembrane region" description="Helical" evidence="1">
    <location>
        <begin position="69"/>
        <end position="88"/>
    </location>
</feature>
<feature type="transmembrane region" description="Helical" evidence="1">
    <location>
        <begin position="39"/>
        <end position="57"/>
    </location>
</feature>
<accession>A4A983</accession>
<protein>
    <recommendedName>
        <fullName evidence="4">DUF2834 domain-containing protein</fullName>
    </recommendedName>
</protein>
<evidence type="ECO:0000313" key="3">
    <source>
        <dbReference type="Proteomes" id="UP000019205"/>
    </source>
</evidence>
<dbReference type="AlphaFoldDB" id="A4A983"/>
<organism evidence="2 3">
    <name type="scientific">Congregibacter litoralis KT71</name>
    <dbReference type="NCBI Taxonomy" id="314285"/>
    <lineage>
        <taxon>Bacteria</taxon>
        <taxon>Pseudomonadati</taxon>
        <taxon>Pseudomonadota</taxon>
        <taxon>Gammaproteobacteria</taxon>
        <taxon>Cellvibrionales</taxon>
        <taxon>Halieaceae</taxon>
        <taxon>Congregibacter</taxon>
    </lineage>
</organism>
<dbReference type="HOGENOM" id="CLU_2380601_0_0_6"/>
<keyword evidence="1" id="KW-0472">Membrane</keyword>
<dbReference type="STRING" id="314285.KT71_04930"/>
<reference evidence="2 3" key="1">
    <citation type="journal article" date="2007" name="Proc. Natl. Acad. Sci. U.S.A.">
        <title>Characterization of a marine gammaproteobacterium capable of aerobic anoxygenic photosynthesis.</title>
        <authorList>
            <person name="Fuchs B.M."/>
            <person name="Spring S."/>
            <person name="Teeling H."/>
            <person name="Quast C."/>
            <person name="Wulf J."/>
            <person name="Schattenhofer M."/>
            <person name="Yan S."/>
            <person name="Ferriera S."/>
            <person name="Johnson J."/>
            <person name="Glockner F.O."/>
            <person name="Amann R."/>
        </authorList>
    </citation>
    <scope>NUCLEOTIDE SEQUENCE [LARGE SCALE GENOMIC DNA]</scope>
    <source>
        <strain evidence="2">KT71</strain>
    </source>
</reference>
<evidence type="ECO:0000256" key="1">
    <source>
        <dbReference type="SAM" id="Phobius"/>
    </source>
</evidence>
<dbReference type="EMBL" id="AAOA02000002">
    <property type="protein sequence ID" value="EAQ97625.2"/>
    <property type="molecule type" value="Genomic_DNA"/>
</dbReference>
<gene>
    <name evidence="2" type="ORF">KT71_04930</name>
</gene>